<dbReference type="PANTHER" id="PTHR12066:SF0">
    <property type="entry name" value="TELOMERASE REVERSE TRANSCRIPTASE"/>
    <property type="match status" value="1"/>
</dbReference>
<keyword evidence="8 13" id="KW-0460">Magnesium</keyword>
<evidence type="ECO:0000256" key="4">
    <source>
        <dbReference type="ARBA" id="ARBA00022454"/>
    </source>
</evidence>
<accession>A0ABD3R605</accession>
<feature type="compositionally biased region" description="Basic and acidic residues" evidence="14">
    <location>
        <begin position="198"/>
        <end position="207"/>
    </location>
</feature>
<keyword evidence="9 13" id="KW-0779">Telomere</keyword>
<evidence type="ECO:0000256" key="2">
    <source>
        <dbReference type="ARBA" id="ARBA00012493"/>
    </source>
</evidence>
<gene>
    <name evidence="16" type="ORF">ACHAXA_011159</name>
</gene>
<dbReference type="EC" id="2.7.7.49" evidence="2 13"/>
<dbReference type="Gene3D" id="3.30.70.2630">
    <property type="match status" value="1"/>
</dbReference>
<feature type="compositionally biased region" description="Acidic residues" evidence="14">
    <location>
        <begin position="444"/>
        <end position="453"/>
    </location>
</feature>
<dbReference type="InterPro" id="IPR049139">
    <property type="entry name" value="TERT_C"/>
</dbReference>
<comment type="caution">
    <text evidence="16">The sequence shown here is derived from an EMBL/GenBank/DDBJ whole genome shotgun (WGS) entry which is preliminary data.</text>
</comment>
<comment type="similarity">
    <text evidence="1 13">Belongs to the reverse transcriptase family. Telomerase subfamily.</text>
</comment>
<dbReference type="GO" id="GO:0003720">
    <property type="term" value="F:telomerase activity"/>
    <property type="evidence" value="ECO:0007669"/>
    <property type="project" value="UniProtKB-ARBA"/>
</dbReference>
<feature type="compositionally biased region" description="Low complexity" evidence="14">
    <location>
        <begin position="144"/>
        <end position="161"/>
    </location>
</feature>
<keyword evidence="6 13" id="KW-0548">Nucleotidyltransferase</keyword>
<keyword evidence="4 13" id="KW-0158">Chromosome</keyword>
<dbReference type="GO" id="GO:0005634">
    <property type="term" value="C:nucleus"/>
    <property type="evidence" value="ECO:0007669"/>
    <property type="project" value="UniProtKB-SubCell"/>
</dbReference>
<organism evidence="16 17">
    <name type="scientific">Cyclostephanos tholiformis</name>
    <dbReference type="NCBI Taxonomy" id="382380"/>
    <lineage>
        <taxon>Eukaryota</taxon>
        <taxon>Sar</taxon>
        <taxon>Stramenopiles</taxon>
        <taxon>Ochrophyta</taxon>
        <taxon>Bacillariophyta</taxon>
        <taxon>Coscinodiscophyceae</taxon>
        <taxon>Thalassiosirophycidae</taxon>
        <taxon>Stephanodiscales</taxon>
        <taxon>Stephanodiscaceae</taxon>
        <taxon>Cyclostephanos</taxon>
    </lineage>
</organism>
<dbReference type="GO" id="GO:0000781">
    <property type="term" value="C:chromosome, telomeric region"/>
    <property type="evidence" value="ECO:0007669"/>
    <property type="project" value="UniProtKB-SubCell"/>
</dbReference>
<dbReference type="PRINTS" id="PR01365">
    <property type="entry name" value="TELOMERASERT"/>
</dbReference>
<evidence type="ECO:0000256" key="12">
    <source>
        <dbReference type="ARBA" id="ARBA00048173"/>
    </source>
</evidence>
<dbReference type="Pfam" id="PF12009">
    <property type="entry name" value="Telomerase_RBD"/>
    <property type="match status" value="1"/>
</dbReference>
<evidence type="ECO:0000256" key="13">
    <source>
        <dbReference type="RuleBase" id="RU365061"/>
    </source>
</evidence>
<evidence type="ECO:0000259" key="15">
    <source>
        <dbReference type="PROSITE" id="PS50878"/>
    </source>
</evidence>
<evidence type="ECO:0000256" key="1">
    <source>
        <dbReference type="ARBA" id="ARBA00008001"/>
    </source>
</evidence>
<evidence type="ECO:0000256" key="9">
    <source>
        <dbReference type="ARBA" id="ARBA00022895"/>
    </source>
</evidence>
<feature type="region of interest" description="Disordered" evidence="14">
    <location>
        <begin position="439"/>
        <end position="467"/>
    </location>
</feature>
<evidence type="ECO:0000256" key="14">
    <source>
        <dbReference type="SAM" id="MobiDB-lite"/>
    </source>
</evidence>
<evidence type="ECO:0000256" key="6">
    <source>
        <dbReference type="ARBA" id="ARBA00022695"/>
    </source>
</evidence>
<evidence type="ECO:0000256" key="5">
    <source>
        <dbReference type="ARBA" id="ARBA00022679"/>
    </source>
</evidence>
<feature type="compositionally biased region" description="Basic residues" evidence="14">
    <location>
        <begin position="119"/>
        <end position="131"/>
    </location>
</feature>
<dbReference type="InterPro" id="IPR003545">
    <property type="entry name" value="Telomerase_RT"/>
</dbReference>
<evidence type="ECO:0000313" key="16">
    <source>
        <dbReference type="EMBL" id="KAL3806601.1"/>
    </source>
</evidence>
<name>A0ABD3R605_9STRA</name>
<keyword evidence="5 13" id="KW-0808">Transferase</keyword>
<evidence type="ECO:0000313" key="17">
    <source>
        <dbReference type="Proteomes" id="UP001530377"/>
    </source>
</evidence>
<dbReference type="CDD" id="cd01648">
    <property type="entry name" value="TERT"/>
    <property type="match status" value="1"/>
</dbReference>
<keyword evidence="7 13" id="KW-0479">Metal-binding</keyword>
<dbReference type="EMBL" id="JALLPB020000772">
    <property type="protein sequence ID" value="KAL3806601.1"/>
    <property type="molecule type" value="Genomic_DNA"/>
</dbReference>
<dbReference type="Gene3D" id="1.10.357.90">
    <property type="match status" value="1"/>
</dbReference>
<dbReference type="InterPro" id="IPR021891">
    <property type="entry name" value="Telomerase_RBD"/>
</dbReference>
<feature type="region of interest" description="Disordered" evidence="14">
    <location>
        <begin position="96"/>
        <end position="161"/>
    </location>
</feature>
<dbReference type="PANTHER" id="PTHR12066">
    <property type="entry name" value="TELOMERASE REVERSE TRANSCRIPTASE"/>
    <property type="match status" value="1"/>
</dbReference>
<sequence>MDGGRKRRRRRRSRKRTRNSHDPRVIDDHDDHDDDDEHSSTVVGDHRGDDGGASTIVVRDAISPFRNDDGINVAAFSGASSPSAAVEEKGNVYNEGGIADKEGGAATAASGGGGEGKRSRSGGRKRKRRARSLGGGMGDDGEEATAATSTTMTTTTTTSMTDQDRMHHWMMERVIVAPFTSPLIMSIERQVTIYEMEEKRRDEEQRRGGGGTTEESTVGREMSSSAEEVKRRMRKRKRTTASSAGVEILSLAGSKLLPPQGDALSVATSHVDLSSSLVTMPPKHPVSPPRYGIPFIRSTMEASLPFSSSSSRESLETIVDGAVCTLVRRSHRFRSPSSSSREKDAFVVKRFRRRRRRNMIVGGTKQDRDVGKSSSATNSEVKRDSCNDKSNPTSSASSADVHNHWLLGDNLLSAGYFLGSGEDHHRPMMTYPRGIVRHHPNSVIDDDDKDDNDIDRRRVRPSSQSLRGCPNMAPGIHCLHPNTLTSFARSSPFMRFLHATICDDALLREMLVNTILLVPVVPKLTTTETSSDPLSSSPSSEFHRGNYFQLCGPPLTMISKKFDGATNRRNIRGKSLVSTATTAQAKYEVHRDESIGRHKLERWDPNKSIPRGKLFYCEFHTKHVGLSPRHLLNQDERQHRAANEVEGPTRHPLSLAGRQRTNSLSSINDVNVKLLNAMVGLWPADKLKDPGLAGVINSSNKRRGRWRRLRESGIAMCQELRTRHRRCDYARLLERHCPLPINVRGTTSPKTNDPLSSTSVAAADDDIGAALACHVTAHHTPVENVGFFIEAVLKTAFPHSFWGSRHNFHQTVRTMRMFTKLGRTEHFPEKAIVNGIRVLDMTWLVRRHHHNHHHRSAKRDDYQVQSNRLCRRDKLSLSDHDAATVLTRNVMRWLYRQFIIPLLRTTFYITETEFTGSKVLYYRRPVWSRIKCLSMENLLKLRQYREISGDKVRKVLSKHNVGCPPAPLRILPKKTGIRAIAMLSKSCAVKDHRGEISSSTTTMRAGNGKEIGADDAAKPRRKKNLIPSPNKILQSTFNALKYEHKKKPLLFGAGALGLTQFFPSFCLFTKALKSQRFEGLGFPPPATKCQLNEGGGIAGEGGRRTLYFASADIKHCYDTINQKRLYEIMRSVIEEDVYLTKNTYVLHSKDNDMRCRWKKSTFPPEHFSRLVGTSDDFAGKYFNSIFVDGVYCSTERKETIKGLLRDHIFGQVVVANGNGDQRYLLQTEGIPQGSILSSMLCNIYFGNIEGILLDGVFDKKTSCVIKGSTSSDCDTLVVRSKHDLHLLVRIVDDFLLISTNKTASARFLKNLNNGIPSLGVKINSEKSRANYSISMENTSTGKMEAVKVCQNLFPWCGLLIDTSTCEISLDNNRFRGSHATDTVVIHRAGNEGLNLKKKMKDFVRPRCSQKLLFSSCINGIDMVRLNFYQTFSLCAIKLIHYMNEYDSGMASLTHEHFIYVSVIDTIRYAYLLIMSKIKYGNEMAPKFLHEKDGMTFQLAWRDALWLGRHAFIRVFKKSGARYAQLCSLFSESSSPPNMKKLLKVTKWARRMFPLER</sequence>
<keyword evidence="11 13" id="KW-0539">Nucleus</keyword>
<reference evidence="16 17" key="1">
    <citation type="submission" date="2024-10" db="EMBL/GenBank/DDBJ databases">
        <title>Updated reference genomes for cyclostephanoid diatoms.</title>
        <authorList>
            <person name="Roberts W.R."/>
            <person name="Alverson A.J."/>
        </authorList>
    </citation>
    <scope>NUCLEOTIDE SEQUENCE [LARGE SCALE GENOMIC DNA]</scope>
    <source>
        <strain evidence="16 17">AJA228-03</strain>
    </source>
</reference>
<dbReference type="Proteomes" id="UP001530377">
    <property type="component" value="Unassembled WGS sequence"/>
</dbReference>
<feature type="region of interest" description="Disordered" evidence="14">
    <location>
        <begin position="357"/>
        <end position="399"/>
    </location>
</feature>
<dbReference type="Pfam" id="PF21399">
    <property type="entry name" value="TERT_C"/>
    <property type="match status" value="1"/>
</dbReference>
<comment type="subcellular location">
    <subcellularLocation>
        <location evidence="13">Nucleus</location>
    </subcellularLocation>
    <subcellularLocation>
        <location evidence="13">Chromosome</location>
        <location evidence="13">Telomere</location>
    </subcellularLocation>
</comment>
<comment type="catalytic activity">
    <reaction evidence="12 13">
        <text>DNA(n) + a 2'-deoxyribonucleoside 5'-triphosphate = DNA(n+1) + diphosphate</text>
        <dbReference type="Rhea" id="RHEA:22508"/>
        <dbReference type="Rhea" id="RHEA-COMP:17339"/>
        <dbReference type="Rhea" id="RHEA-COMP:17340"/>
        <dbReference type="ChEBI" id="CHEBI:33019"/>
        <dbReference type="ChEBI" id="CHEBI:61560"/>
        <dbReference type="ChEBI" id="CHEBI:173112"/>
        <dbReference type="EC" id="2.7.7.49"/>
    </reaction>
</comment>
<proteinExistence type="inferred from homology"/>
<dbReference type="GO" id="GO:0046872">
    <property type="term" value="F:metal ion binding"/>
    <property type="evidence" value="ECO:0007669"/>
    <property type="project" value="UniProtKB-KW"/>
</dbReference>
<dbReference type="Gene3D" id="1.10.132.70">
    <property type="match status" value="1"/>
</dbReference>
<feature type="region of interest" description="Disordered" evidence="14">
    <location>
        <begin position="998"/>
        <end position="1023"/>
    </location>
</feature>
<dbReference type="InterPro" id="IPR000477">
    <property type="entry name" value="RT_dom"/>
</dbReference>
<feature type="compositionally biased region" description="Polar residues" evidence="14">
    <location>
        <begin position="388"/>
        <end position="399"/>
    </location>
</feature>
<evidence type="ECO:0000256" key="10">
    <source>
        <dbReference type="ARBA" id="ARBA00022918"/>
    </source>
</evidence>
<feature type="region of interest" description="Disordered" evidence="14">
    <location>
        <begin position="198"/>
        <end position="243"/>
    </location>
</feature>
<keyword evidence="17" id="KW-1185">Reference proteome</keyword>
<protein>
    <recommendedName>
        <fullName evidence="3 13">Telomerase reverse transcriptase</fullName>
        <ecNumber evidence="2 13">2.7.7.49</ecNumber>
    </recommendedName>
    <alternativeName>
        <fullName evidence="13">Telomerase catalytic subunit</fullName>
    </alternativeName>
</protein>
<keyword evidence="10 13" id="KW-0695">RNA-directed DNA polymerase</keyword>
<feature type="compositionally biased region" description="Basic and acidic residues" evidence="14">
    <location>
        <begin position="19"/>
        <end position="29"/>
    </location>
</feature>
<dbReference type="PROSITE" id="PS50878">
    <property type="entry name" value="RT_POL"/>
    <property type="match status" value="1"/>
</dbReference>
<comment type="function">
    <text evidence="13">Telomerase is a ribonucleoprotein enzyme essential for the replication of chromosome termini in most eukaryotes. It elongates telomeres. It is a reverse transcriptase that adds simple sequence repeats to chromosome ends by copying a template sequence within the RNA component of the enzyme.</text>
</comment>
<evidence type="ECO:0000256" key="7">
    <source>
        <dbReference type="ARBA" id="ARBA00022723"/>
    </source>
</evidence>
<evidence type="ECO:0000256" key="11">
    <source>
        <dbReference type="ARBA" id="ARBA00023242"/>
    </source>
</evidence>
<feature type="domain" description="Reverse transcriptase" evidence="15">
    <location>
        <begin position="952"/>
        <end position="1360"/>
    </location>
</feature>
<feature type="compositionally biased region" description="Basic residues" evidence="14">
    <location>
        <begin position="1"/>
        <end position="18"/>
    </location>
</feature>
<dbReference type="SMART" id="SM00975">
    <property type="entry name" value="Telomerase_RBD"/>
    <property type="match status" value="1"/>
</dbReference>
<feature type="region of interest" description="Disordered" evidence="14">
    <location>
        <begin position="1"/>
        <end position="55"/>
    </location>
</feature>
<evidence type="ECO:0000256" key="8">
    <source>
        <dbReference type="ARBA" id="ARBA00022842"/>
    </source>
</evidence>
<evidence type="ECO:0000256" key="3">
    <source>
        <dbReference type="ARBA" id="ARBA00016182"/>
    </source>
</evidence>